<evidence type="ECO:0000259" key="4">
    <source>
        <dbReference type="PROSITE" id="PS50887"/>
    </source>
</evidence>
<dbReference type="Pfam" id="PF08448">
    <property type="entry name" value="PAS_4"/>
    <property type="match status" value="1"/>
</dbReference>
<dbReference type="Proteomes" id="UP001172630">
    <property type="component" value="Unassembled WGS sequence"/>
</dbReference>
<feature type="domain" description="PAS" evidence="1">
    <location>
        <begin position="45"/>
        <end position="88"/>
    </location>
</feature>
<dbReference type="CDD" id="cd01948">
    <property type="entry name" value="EAL"/>
    <property type="match status" value="1"/>
</dbReference>
<dbReference type="SUPFAM" id="SSF141868">
    <property type="entry name" value="EAL domain-like"/>
    <property type="match status" value="1"/>
</dbReference>
<dbReference type="Pfam" id="PF13185">
    <property type="entry name" value="GAF_2"/>
    <property type="match status" value="1"/>
</dbReference>
<dbReference type="InterPro" id="IPR000160">
    <property type="entry name" value="GGDEF_dom"/>
</dbReference>
<feature type="domain" description="GGDEF" evidence="4">
    <location>
        <begin position="371"/>
        <end position="505"/>
    </location>
</feature>
<dbReference type="PROSITE" id="PS50887">
    <property type="entry name" value="GGDEF"/>
    <property type="match status" value="1"/>
</dbReference>
<accession>A0ABT7KGE9</accession>
<dbReference type="Pfam" id="PF00990">
    <property type="entry name" value="GGDEF"/>
    <property type="match status" value="1"/>
</dbReference>
<comment type="caution">
    <text evidence="5">The sequence shown here is derived from an EMBL/GenBank/DDBJ whole genome shotgun (WGS) entry which is preliminary data.</text>
</comment>
<keyword evidence="6" id="KW-1185">Reference proteome</keyword>
<dbReference type="InterPro" id="IPR003018">
    <property type="entry name" value="GAF"/>
</dbReference>
<dbReference type="NCBIfam" id="TIGR00254">
    <property type="entry name" value="GGDEF"/>
    <property type="match status" value="1"/>
</dbReference>
<proteinExistence type="predicted"/>
<gene>
    <name evidence="5" type="ORF">PY650_18940</name>
</gene>
<dbReference type="InterPro" id="IPR029787">
    <property type="entry name" value="Nucleotide_cyclase"/>
</dbReference>
<dbReference type="SUPFAM" id="SSF55785">
    <property type="entry name" value="PYP-like sensor domain (PAS domain)"/>
    <property type="match status" value="1"/>
</dbReference>
<dbReference type="Gene3D" id="3.30.450.20">
    <property type="entry name" value="PAS domain"/>
    <property type="match status" value="1"/>
</dbReference>
<dbReference type="InterPro" id="IPR000014">
    <property type="entry name" value="PAS"/>
</dbReference>
<evidence type="ECO:0000313" key="6">
    <source>
        <dbReference type="Proteomes" id="UP001172630"/>
    </source>
</evidence>
<dbReference type="InterPro" id="IPR001633">
    <property type="entry name" value="EAL_dom"/>
</dbReference>
<dbReference type="SMART" id="SM00267">
    <property type="entry name" value="GGDEF"/>
    <property type="match status" value="1"/>
</dbReference>
<dbReference type="InterPro" id="IPR000700">
    <property type="entry name" value="PAS-assoc_C"/>
</dbReference>
<dbReference type="RefSeq" id="WP_285881040.1">
    <property type="nucleotide sequence ID" value="NZ_JARFYN010000024.1"/>
</dbReference>
<dbReference type="SUPFAM" id="SSF55073">
    <property type="entry name" value="Nucleotide cyclase"/>
    <property type="match status" value="1"/>
</dbReference>
<dbReference type="InterPro" id="IPR043128">
    <property type="entry name" value="Rev_trsase/Diguanyl_cyclase"/>
</dbReference>
<dbReference type="PROSITE" id="PS50883">
    <property type="entry name" value="EAL"/>
    <property type="match status" value="1"/>
</dbReference>
<dbReference type="InterPro" id="IPR052155">
    <property type="entry name" value="Biofilm_reg_signaling"/>
</dbReference>
<dbReference type="Gene3D" id="3.30.450.40">
    <property type="match status" value="1"/>
</dbReference>
<dbReference type="CDD" id="cd01949">
    <property type="entry name" value="GGDEF"/>
    <property type="match status" value="1"/>
</dbReference>
<name>A0ABT7KGE9_9HYPH</name>
<evidence type="ECO:0000259" key="1">
    <source>
        <dbReference type="PROSITE" id="PS50112"/>
    </source>
</evidence>
<dbReference type="SUPFAM" id="SSF55781">
    <property type="entry name" value="GAF domain-like"/>
    <property type="match status" value="1"/>
</dbReference>
<evidence type="ECO:0000259" key="2">
    <source>
        <dbReference type="PROSITE" id="PS50113"/>
    </source>
</evidence>
<dbReference type="InterPro" id="IPR035965">
    <property type="entry name" value="PAS-like_dom_sf"/>
</dbReference>
<dbReference type="PROSITE" id="PS50113">
    <property type="entry name" value="PAC"/>
    <property type="match status" value="1"/>
</dbReference>
<dbReference type="InterPro" id="IPR012226">
    <property type="entry name" value="Diguanyl_cyclase/Pdiesterase"/>
</dbReference>
<dbReference type="InterPro" id="IPR029016">
    <property type="entry name" value="GAF-like_dom_sf"/>
</dbReference>
<evidence type="ECO:0000313" key="5">
    <source>
        <dbReference type="EMBL" id="MDL2407700.1"/>
    </source>
</evidence>
<organism evidence="5 6">
    <name type="scientific">Rhizobium calliandrae</name>
    <dbReference type="NCBI Taxonomy" id="1312182"/>
    <lineage>
        <taxon>Bacteria</taxon>
        <taxon>Pseudomonadati</taxon>
        <taxon>Pseudomonadota</taxon>
        <taxon>Alphaproteobacteria</taxon>
        <taxon>Hyphomicrobiales</taxon>
        <taxon>Rhizobiaceae</taxon>
        <taxon>Rhizobium/Agrobacterium group</taxon>
        <taxon>Rhizobium</taxon>
    </lineage>
</organism>
<dbReference type="Gene3D" id="3.20.20.450">
    <property type="entry name" value="EAL domain"/>
    <property type="match status" value="1"/>
</dbReference>
<dbReference type="PANTHER" id="PTHR44757">
    <property type="entry name" value="DIGUANYLATE CYCLASE DGCP"/>
    <property type="match status" value="1"/>
</dbReference>
<dbReference type="InterPro" id="IPR035919">
    <property type="entry name" value="EAL_sf"/>
</dbReference>
<dbReference type="SMART" id="SM00052">
    <property type="entry name" value="EAL"/>
    <property type="match status" value="1"/>
</dbReference>
<dbReference type="EMBL" id="JARFYN010000024">
    <property type="protein sequence ID" value="MDL2407700.1"/>
    <property type="molecule type" value="Genomic_DNA"/>
</dbReference>
<dbReference type="PIRSF" id="PIRSF005925">
    <property type="entry name" value="Dos"/>
    <property type="match status" value="1"/>
</dbReference>
<dbReference type="PROSITE" id="PS50112">
    <property type="entry name" value="PAS"/>
    <property type="match status" value="1"/>
</dbReference>
<feature type="domain" description="PAC" evidence="2">
    <location>
        <begin position="120"/>
        <end position="173"/>
    </location>
</feature>
<dbReference type="InterPro" id="IPR013656">
    <property type="entry name" value="PAS_4"/>
</dbReference>
<dbReference type="SMART" id="SM00091">
    <property type="entry name" value="PAS"/>
    <property type="match status" value="1"/>
</dbReference>
<dbReference type="SMART" id="SM00065">
    <property type="entry name" value="GAF"/>
    <property type="match status" value="1"/>
</dbReference>
<protein>
    <submittedName>
        <fullName evidence="5">EAL domain-containing protein</fullName>
    </submittedName>
</protein>
<reference evidence="5" key="1">
    <citation type="submission" date="2023-06" db="EMBL/GenBank/DDBJ databases">
        <title>Phylogenetic Diversity of Rhizobium strains.</title>
        <authorList>
            <person name="Moura F.T."/>
            <person name="Helene L.C.F."/>
            <person name="Hungria M."/>
        </authorList>
    </citation>
    <scope>NUCLEOTIDE SEQUENCE</scope>
    <source>
        <strain evidence="5">CCGE524</strain>
    </source>
</reference>
<dbReference type="PANTHER" id="PTHR44757:SF2">
    <property type="entry name" value="BIOFILM ARCHITECTURE MAINTENANCE PROTEIN MBAA"/>
    <property type="match status" value="1"/>
</dbReference>
<dbReference type="Gene3D" id="3.30.70.270">
    <property type="match status" value="1"/>
</dbReference>
<dbReference type="Pfam" id="PF00563">
    <property type="entry name" value="EAL"/>
    <property type="match status" value="1"/>
</dbReference>
<dbReference type="CDD" id="cd00130">
    <property type="entry name" value="PAS"/>
    <property type="match status" value="1"/>
</dbReference>
<sequence>MNKPALQHARTGERGRTLDIETERLLAATEALMAANAHHVADGIEQLRLKAIVHELPDFLFVKDRESRFVFANAATAKSLGLERASALTGKTDFDLIPLDRATKYYHIEQEIIATGKPRIDMEEVIPSASGGNPNYRLTSKLPLRNGHGEVIGLICTSRDITERKRQEHLRRSQAELLEMIAKSEPLEMILEALVLMVEDQMADIKGSVLLLDHEGIHLSHGAAPNLPAAYSRLIDGIAIGPKVGSCGTAAWRGKPVFVNDTQTDLLWEDFRGLAAQFDLRSCWSTPIKTSQGNVLGTFGLYSSTVREPTEREMELIAMSTHIAGIAVERKRAEDRIYFMAHHDDLTGLPNRAFLKENMAKILFKARRNGRKVTVAYVDLDNFKQVNDSRGHSAGDELLKELTTRMVDSLRASDMVVRLGGDEFLLVFVHQSRHDTGITRRLRELQKAITQPVVIGDIEVSVTSSIGVAAFPADGETPEELIACADAAMYKAKEHGRNRLQYHTHKPNAAGVMPLSEQEELRNAIGANQFFVEYQPQVDVASGHIVGVEALVRWRHPRHGILPPGQFIPLAEESGLIIPLGLFVLNEACRQAKEWQVMGLPPVTIAVNVSARQFSDPALAAHVTEALEASGLGPQWLELELTESTLMHDVPRALHVMLALKALGVRLSIDDFGTGYSSLAALKTFPFDRLKMDRSFVEALPRDETTVAIASAVISLARRLRLAVVAEGVETDEQLEFLRVSRCHDAQGFYFSRPVGAGEIAMLLTSTCDRLA</sequence>
<evidence type="ECO:0000259" key="3">
    <source>
        <dbReference type="PROSITE" id="PS50883"/>
    </source>
</evidence>
<dbReference type="NCBIfam" id="TIGR00229">
    <property type="entry name" value="sensory_box"/>
    <property type="match status" value="1"/>
</dbReference>
<feature type="domain" description="EAL" evidence="3">
    <location>
        <begin position="514"/>
        <end position="768"/>
    </location>
</feature>